<evidence type="ECO:0008006" key="2">
    <source>
        <dbReference type="Google" id="ProtNLM"/>
    </source>
</evidence>
<reference evidence="1" key="1">
    <citation type="submission" date="2020-02" db="EMBL/GenBank/DDBJ databases">
        <authorList>
            <person name="Meier V. D."/>
        </authorList>
    </citation>
    <scope>NUCLEOTIDE SEQUENCE</scope>
    <source>
        <strain evidence="1">AVDCRST_MAG75</strain>
    </source>
</reference>
<proteinExistence type="predicted"/>
<name>A0A6J4NPD0_9ACTN</name>
<dbReference type="AlphaFoldDB" id="A0A6J4NPD0"/>
<dbReference type="EMBL" id="CADCUO010000098">
    <property type="protein sequence ID" value="CAA9393274.1"/>
    <property type="molecule type" value="Genomic_DNA"/>
</dbReference>
<protein>
    <recommendedName>
        <fullName evidence="2">Carrier domain-containing protein</fullName>
    </recommendedName>
</protein>
<accession>A0A6J4NPD0</accession>
<evidence type="ECO:0000313" key="1">
    <source>
        <dbReference type="EMBL" id="CAA9393274.1"/>
    </source>
</evidence>
<gene>
    <name evidence="1" type="ORF">AVDCRST_MAG75-1689</name>
</gene>
<sequence>MSTLRAERQLVSAEIAAEVTEIVCELMDLEHFELTATSPLSRYQSGSREPAEEIAATLECAFGVTFDRAAVARMGTLESVCLALEAALRSKRLTAR</sequence>
<organism evidence="1">
    <name type="scientific">uncultured Propionibacteriaceae bacterium</name>
    <dbReference type="NCBI Taxonomy" id="257457"/>
    <lineage>
        <taxon>Bacteria</taxon>
        <taxon>Bacillati</taxon>
        <taxon>Actinomycetota</taxon>
        <taxon>Actinomycetes</taxon>
        <taxon>Propionibacteriales</taxon>
        <taxon>Propionibacteriaceae</taxon>
        <taxon>environmental samples</taxon>
    </lineage>
</organism>